<evidence type="ECO:0000313" key="1">
    <source>
        <dbReference type="EMBL" id="TGK82601.1"/>
    </source>
</evidence>
<dbReference type="EMBL" id="RQFK01000026">
    <property type="protein sequence ID" value="TGK82601.1"/>
    <property type="molecule type" value="Genomic_DNA"/>
</dbReference>
<keyword evidence="1" id="KW-0378">Hydrolase</keyword>
<accession>A0A4R9I8S2</accession>
<sequence>MIRKLKYSLLIVLLLIQANCYYNPFVQKILAPDPKEDSSILLGLPLLGGLTPAPFALSIAGQIRNETGAVVSNAELKVIHRSNELEGLDSTVTTDSGGRFFIHLSTGSTTFEVTLLGSTYFTFTLFVSSPQDIRVSEIKGNSNPLEVSSFFAYEPGNQPSFFELTYSIPYNNQILEYTPESFNFYFSDFPQGLGQVQAATWLAENITVIPAISLNNVEIMSESIFISAANFTNGVTYSITLGPGIRSQSGIPLTPRTLLISCLSECGY</sequence>
<dbReference type="Proteomes" id="UP000298009">
    <property type="component" value="Unassembled WGS sequence"/>
</dbReference>
<protein>
    <submittedName>
        <fullName evidence="1">Carboxypeptidase regulatory-like domain-containing protein</fullName>
    </submittedName>
</protein>
<comment type="caution">
    <text evidence="1">The sequence shown here is derived from an EMBL/GenBank/DDBJ whole genome shotgun (WGS) entry which is preliminary data.</text>
</comment>
<dbReference type="GO" id="GO:0004180">
    <property type="term" value="F:carboxypeptidase activity"/>
    <property type="evidence" value="ECO:0007669"/>
    <property type="project" value="UniProtKB-KW"/>
</dbReference>
<evidence type="ECO:0000313" key="2">
    <source>
        <dbReference type="Proteomes" id="UP000298009"/>
    </source>
</evidence>
<dbReference type="SUPFAM" id="SSF49464">
    <property type="entry name" value="Carboxypeptidase regulatory domain-like"/>
    <property type="match status" value="1"/>
</dbReference>
<dbReference type="AlphaFoldDB" id="A0A4R9I8S2"/>
<keyword evidence="2" id="KW-1185">Reference proteome</keyword>
<dbReference type="Gene3D" id="2.60.40.1120">
    <property type="entry name" value="Carboxypeptidase-like, regulatory domain"/>
    <property type="match status" value="1"/>
</dbReference>
<dbReference type="OrthoDB" id="332347at2"/>
<dbReference type="Pfam" id="PF13620">
    <property type="entry name" value="CarboxypepD_reg"/>
    <property type="match status" value="1"/>
</dbReference>
<name>A0A4R9I8S2_9LEPT</name>
<dbReference type="InterPro" id="IPR008969">
    <property type="entry name" value="CarboxyPept-like_regulatory"/>
</dbReference>
<organism evidence="1 2">
    <name type="scientific">Leptospira noumeaensis</name>
    <dbReference type="NCBI Taxonomy" id="2484964"/>
    <lineage>
        <taxon>Bacteria</taxon>
        <taxon>Pseudomonadati</taxon>
        <taxon>Spirochaetota</taxon>
        <taxon>Spirochaetia</taxon>
        <taxon>Leptospirales</taxon>
        <taxon>Leptospiraceae</taxon>
        <taxon>Leptospira</taxon>
    </lineage>
</organism>
<reference evidence="1" key="1">
    <citation type="journal article" date="2019" name="PLoS Negl. Trop. Dis.">
        <title>Revisiting the worldwide diversity of Leptospira species in the environment.</title>
        <authorList>
            <person name="Vincent A.T."/>
            <person name="Schiettekatte O."/>
            <person name="Bourhy P."/>
            <person name="Veyrier F.J."/>
            <person name="Picardeau M."/>
        </authorList>
    </citation>
    <scope>NUCLEOTIDE SEQUENCE [LARGE SCALE GENOMIC DNA]</scope>
    <source>
        <strain evidence="1">201800287</strain>
    </source>
</reference>
<keyword evidence="1" id="KW-0645">Protease</keyword>
<keyword evidence="1" id="KW-0121">Carboxypeptidase</keyword>
<gene>
    <name evidence="1" type="ORF">EHQ24_08920</name>
</gene>
<proteinExistence type="predicted"/>